<dbReference type="Gene3D" id="2.130.10.10">
    <property type="entry name" value="YVTN repeat-like/Quinoprotein amine dehydrogenase"/>
    <property type="match status" value="1"/>
</dbReference>
<protein>
    <recommendedName>
        <fullName evidence="8">Peptidase C1A papain C-terminal domain-containing protein</fullName>
    </recommendedName>
</protein>
<evidence type="ECO:0000259" key="8">
    <source>
        <dbReference type="SMART" id="SM00645"/>
    </source>
</evidence>
<organism evidence="9 10">
    <name type="scientific">Tenebrio molitor</name>
    <name type="common">Yellow mealworm beetle</name>
    <dbReference type="NCBI Taxonomy" id="7067"/>
    <lineage>
        <taxon>Eukaryota</taxon>
        <taxon>Metazoa</taxon>
        <taxon>Ecdysozoa</taxon>
        <taxon>Arthropoda</taxon>
        <taxon>Hexapoda</taxon>
        <taxon>Insecta</taxon>
        <taxon>Pterygota</taxon>
        <taxon>Neoptera</taxon>
        <taxon>Endopterygota</taxon>
        <taxon>Coleoptera</taxon>
        <taxon>Polyphaga</taxon>
        <taxon>Cucujiformia</taxon>
        <taxon>Tenebrionidae</taxon>
        <taxon>Tenebrio</taxon>
    </lineage>
</organism>
<dbReference type="AlphaFoldDB" id="A0A8J6HE54"/>
<feature type="signal peptide" evidence="7">
    <location>
        <begin position="1"/>
        <end position="21"/>
    </location>
</feature>
<keyword evidence="4" id="KW-0969">Cilium</keyword>
<evidence type="ECO:0000256" key="1">
    <source>
        <dbReference type="ARBA" id="ARBA00004138"/>
    </source>
</evidence>
<feature type="domain" description="Peptidase C1A papain C-terminal" evidence="8">
    <location>
        <begin position="222"/>
        <end position="457"/>
    </location>
</feature>
<dbReference type="GO" id="GO:0036064">
    <property type="term" value="C:ciliary basal body"/>
    <property type="evidence" value="ECO:0007669"/>
    <property type="project" value="TreeGrafter"/>
</dbReference>
<dbReference type="InterPro" id="IPR015943">
    <property type="entry name" value="WD40/YVTN_repeat-like_dom_sf"/>
</dbReference>
<dbReference type="InterPro" id="IPR029430">
    <property type="entry name" value="BBS2_N"/>
</dbReference>
<dbReference type="Pfam" id="PF14782">
    <property type="entry name" value="BBS2_GAE"/>
    <property type="match status" value="1"/>
</dbReference>
<feature type="chain" id="PRO_5035158287" description="Peptidase C1A papain C-terminal domain-containing protein" evidence="7">
    <location>
        <begin position="22"/>
        <end position="1116"/>
    </location>
</feature>
<dbReference type="GO" id="GO:0008234">
    <property type="term" value="F:cysteine-type peptidase activity"/>
    <property type="evidence" value="ECO:0007669"/>
    <property type="project" value="InterPro"/>
</dbReference>
<sequence length="1116" mass="125253">MALTNWTRGLVAITIIAVGSALMDDYFDLPGPYCRQRGCCPGRQDDCSVPILGQAFNLSRHLAQSPVKITGNNEVPFVNKGTLCYCDDFCNRTRNEDCCPDFWSHCRGVTPPPIAAPIIGCTYEGTVYPIGKQLKKNCNVCKCERVGMSGDMLCEQHRCIIEPTITDAINSDPSNGWTASNYSEFWGRTLEEGIKLRLGTLQPQRFVMKMTPVRHTYDPQSFPREFESEMKWPRWISGIQDQGWCGSSWAISTAAVASDRFAILSKGREQIMLSAQHLVSCDIRGQQSCNGGYLDRAWSYIRKFGLVDEQCFPYTASNEKCKVLRKGGLAEAKCKLPELVDRKSKYKVAPAYRIGNETDIMHDIMTSGPVQATMKVYHDFFTYKTGIYKHSPLSSADRTGYHSVRIVGWGEEYTSQGVKKYWKVANSWGRLWGDNGYFKIARGTNECEIESFVLGKYDGTHPCLTAATTADKVLIHSPHRKNANITGRIIWSESNREIATLNINQSITALSAGILLPEDEKDILIVGTETHILAYHVHDNKDVFYKECPDGVRAITMGTFKDSKAQIVMVGGNSSVHGYDHEGNEIFWTAVGDVVTSMILMDYNKDGSNELVVSSEDFNIRIFKGDQIIAEHVETEVVTGLAVLPENRFAYSVSNGTVGVYEQDVRLWRVKSKHFAISMQNYDLLGQGSTQLITGWSNGKIDCRSTKTGEVLFKDTMTAGVAGVVEGDYRSVGKTDVICASSEGEGYTTTKSLSTPPGAGLEQDTVRELLARKQALILELKHYENNSKYNENAMNQMESYESDGVIPANTRLQIGIATSEEKSKNNKVEIYVSTNNSTIIKAVVIFAEGIFKGETHVVHPPQSKLSSDILIPLFIPRDTPVDIHIKALVGYAHSIQFHVFEITRQLPRFSMYTLLETSTKKAESYVEFKINERLQRICMWINQNFLLPSDIEVDSGSHLPMRLKCLRDGSELMMTFDISGRTVFYTENMSLAADLVQSLTMFLKIESLESKASFLKEEENLNTCMEKLTEIQDARLRLGTDVADRLGQIRALVIRAEDSRLNDIEEMPKYYNELRLLNKELISSYNIRLHNYNEGLETMKSINSIIQRASRLRGAV</sequence>
<dbReference type="FunFam" id="2.130.10.10:FF:000967">
    <property type="entry name" value="Bardet-Biedl syndrome 2 protein homolog"/>
    <property type="match status" value="1"/>
</dbReference>
<dbReference type="Pfam" id="PF23350">
    <property type="entry name" value="BBS2_pf"/>
    <property type="match status" value="1"/>
</dbReference>
<comment type="subcellular location">
    <subcellularLocation>
        <location evidence="1">Cell projection</location>
        <location evidence="1">Cilium</location>
    </subcellularLocation>
    <subcellularLocation>
        <location evidence="2">Cytoplasm</location>
        <location evidence="2">Cytoskeleton</location>
    </subcellularLocation>
</comment>
<evidence type="ECO:0000256" key="5">
    <source>
        <dbReference type="ARBA" id="ARBA00023212"/>
    </source>
</evidence>
<keyword evidence="10" id="KW-1185">Reference proteome</keyword>
<evidence type="ECO:0000256" key="4">
    <source>
        <dbReference type="ARBA" id="ARBA00023069"/>
    </source>
</evidence>
<dbReference type="InterPro" id="IPR011047">
    <property type="entry name" value="Quinoprotein_ADH-like_sf"/>
</dbReference>
<dbReference type="InterPro" id="IPR055380">
    <property type="entry name" value="BBS2_hp_dom"/>
</dbReference>
<dbReference type="Proteomes" id="UP000719412">
    <property type="component" value="Unassembled WGS sequence"/>
</dbReference>
<dbReference type="Pfam" id="PF00112">
    <property type="entry name" value="Peptidase_C1"/>
    <property type="match status" value="1"/>
</dbReference>
<dbReference type="EMBL" id="JABDTM020025594">
    <property type="protein sequence ID" value="KAH0813089.1"/>
    <property type="molecule type" value="Genomic_DNA"/>
</dbReference>
<dbReference type="InterPro" id="IPR038765">
    <property type="entry name" value="Papain-like_cys_pep_sf"/>
</dbReference>
<dbReference type="GO" id="GO:0034464">
    <property type="term" value="C:BBSome"/>
    <property type="evidence" value="ECO:0007669"/>
    <property type="project" value="InterPro"/>
</dbReference>
<proteinExistence type="predicted"/>
<dbReference type="InterPro" id="IPR029333">
    <property type="entry name" value="BBS2_GAE_dom"/>
</dbReference>
<dbReference type="PROSITE" id="PS00639">
    <property type="entry name" value="THIOL_PROTEASE_HIS"/>
    <property type="match status" value="1"/>
</dbReference>
<evidence type="ECO:0000313" key="10">
    <source>
        <dbReference type="Proteomes" id="UP000719412"/>
    </source>
</evidence>
<dbReference type="InterPro" id="IPR016616">
    <property type="entry name" value="Bardet-Biedl_syndrome_2_prot"/>
</dbReference>
<reference evidence="9" key="1">
    <citation type="journal article" date="2020" name="J Insects Food Feed">
        <title>The yellow mealworm (Tenebrio molitor) genome: a resource for the emerging insects as food and feed industry.</title>
        <authorList>
            <person name="Eriksson T."/>
            <person name="Andere A."/>
            <person name="Kelstrup H."/>
            <person name="Emery V."/>
            <person name="Picard C."/>
        </authorList>
    </citation>
    <scope>NUCLEOTIDE SEQUENCE</scope>
    <source>
        <strain evidence="9">Stoneville</strain>
        <tissue evidence="9">Whole head</tissue>
    </source>
</reference>
<evidence type="ECO:0000256" key="7">
    <source>
        <dbReference type="SAM" id="SignalP"/>
    </source>
</evidence>
<comment type="caution">
    <text evidence="9">The sequence shown here is derived from an EMBL/GenBank/DDBJ whole genome shotgun (WGS) entry which is preliminary data.</text>
</comment>
<accession>A0A8J6HE54</accession>
<dbReference type="PANTHER" id="PTHR32465">
    <property type="entry name" value="BARDET-BIEDL SYNDROME 2 PROTEIN"/>
    <property type="match status" value="1"/>
</dbReference>
<dbReference type="GO" id="GO:0016020">
    <property type="term" value="C:membrane"/>
    <property type="evidence" value="ECO:0007669"/>
    <property type="project" value="TreeGrafter"/>
</dbReference>
<evidence type="ECO:0000256" key="3">
    <source>
        <dbReference type="ARBA" id="ARBA00022490"/>
    </source>
</evidence>
<evidence type="ECO:0000256" key="6">
    <source>
        <dbReference type="ARBA" id="ARBA00023273"/>
    </source>
</evidence>
<dbReference type="GO" id="GO:0043005">
    <property type="term" value="C:neuron projection"/>
    <property type="evidence" value="ECO:0007669"/>
    <property type="project" value="TreeGrafter"/>
</dbReference>
<dbReference type="Pfam" id="PF14783">
    <property type="entry name" value="BBS2_Mid"/>
    <property type="match status" value="1"/>
</dbReference>
<keyword evidence="5" id="KW-0206">Cytoskeleton</keyword>
<gene>
    <name evidence="9" type="ORF">GEV33_009700</name>
</gene>
<dbReference type="GO" id="GO:0031514">
    <property type="term" value="C:motile cilium"/>
    <property type="evidence" value="ECO:0007669"/>
    <property type="project" value="TreeGrafter"/>
</dbReference>
<dbReference type="GO" id="GO:0006508">
    <property type="term" value="P:proteolysis"/>
    <property type="evidence" value="ECO:0007669"/>
    <property type="project" value="InterPro"/>
</dbReference>
<dbReference type="InterPro" id="IPR000668">
    <property type="entry name" value="Peptidase_C1A_C"/>
</dbReference>
<dbReference type="InterPro" id="IPR029429">
    <property type="entry name" value="BBS2_Mid"/>
</dbReference>
<dbReference type="PANTHER" id="PTHR32465:SF0">
    <property type="entry name" value="BARDET-BIEDL SYNDROME 2 PROTEIN"/>
    <property type="match status" value="1"/>
</dbReference>
<evidence type="ECO:0000313" key="9">
    <source>
        <dbReference type="EMBL" id="KAH0813089.1"/>
    </source>
</evidence>
<dbReference type="Pfam" id="PF14781">
    <property type="entry name" value="BBS2_N"/>
    <property type="match status" value="1"/>
</dbReference>
<keyword evidence="7" id="KW-0732">Signal</keyword>
<dbReference type="InterPro" id="IPR025660">
    <property type="entry name" value="Pept_his_AS"/>
</dbReference>
<keyword evidence="3" id="KW-0963">Cytoplasm</keyword>
<dbReference type="Pfam" id="PF23353">
    <property type="entry name" value="BBS2_hp"/>
    <property type="match status" value="1"/>
</dbReference>
<dbReference type="SMART" id="SM00645">
    <property type="entry name" value="Pept_C1"/>
    <property type="match status" value="1"/>
</dbReference>
<dbReference type="CDD" id="cd02620">
    <property type="entry name" value="Peptidase_C1A_CathepsinB"/>
    <property type="match status" value="1"/>
</dbReference>
<dbReference type="InterPro" id="IPR055379">
    <property type="entry name" value="BBS2_pf_dom"/>
</dbReference>
<keyword evidence="6" id="KW-0966">Cell projection</keyword>
<dbReference type="GO" id="GO:1905515">
    <property type="term" value="P:non-motile cilium assembly"/>
    <property type="evidence" value="ECO:0007669"/>
    <property type="project" value="InterPro"/>
</dbReference>
<evidence type="ECO:0000256" key="2">
    <source>
        <dbReference type="ARBA" id="ARBA00004245"/>
    </source>
</evidence>
<dbReference type="SUPFAM" id="SSF54001">
    <property type="entry name" value="Cysteine proteinases"/>
    <property type="match status" value="1"/>
</dbReference>
<dbReference type="Gene3D" id="3.90.70.10">
    <property type="entry name" value="Cysteine proteinases"/>
    <property type="match status" value="1"/>
</dbReference>
<name>A0A8J6HE54_TENMO</name>
<reference evidence="9" key="2">
    <citation type="submission" date="2021-08" db="EMBL/GenBank/DDBJ databases">
        <authorList>
            <person name="Eriksson T."/>
        </authorList>
    </citation>
    <scope>NUCLEOTIDE SEQUENCE</scope>
    <source>
        <strain evidence="9">Stoneville</strain>
        <tissue evidence="9">Whole head</tissue>
    </source>
</reference>
<dbReference type="SUPFAM" id="SSF50998">
    <property type="entry name" value="Quinoprotein alcohol dehydrogenase-like"/>
    <property type="match status" value="1"/>
</dbReference>